<accession>A0A0R1V426</accession>
<organism evidence="3 4">
    <name type="scientific">Liquorilactobacillus satsumensis DSM 16230 = JCM 12392</name>
    <dbReference type="NCBI Taxonomy" id="1423801"/>
    <lineage>
        <taxon>Bacteria</taxon>
        <taxon>Bacillati</taxon>
        <taxon>Bacillota</taxon>
        <taxon>Bacilli</taxon>
        <taxon>Lactobacillales</taxon>
        <taxon>Lactobacillaceae</taxon>
        <taxon>Liquorilactobacillus</taxon>
    </lineage>
</organism>
<feature type="transmembrane region" description="Helical" evidence="2">
    <location>
        <begin position="12"/>
        <end position="33"/>
    </location>
</feature>
<name>A0A0R1V426_9LACO</name>
<keyword evidence="4" id="KW-1185">Reference proteome</keyword>
<dbReference type="PATRIC" id="fig|1423801.4.peg.2520"/>
<dbReference type="STRING" id="1423801.FD50_GL002461"/>
<proteinExistence type="inferred from homology"/>
<keyword evidence="2" id="KW-0812">Transmembrane</keyword>
<evidence type="ECO:0000313" key="4">
    <source>
        <dbReference type="Proteomes" id="UP000051166"/>
    </source>
</evidence>
<keyword evidence="2" id="KW-0472">Membrane</keyword>
<dbReference type="EMBL" id="AZFQ01000019">
    <property type="protein sequence ID" value="KRL99924.1"/>
    <property type="molecule type" value="Genomic_DNA"/>
</dbReference>
<evidence type="ECO:0008006" key="5">
    <source>
        <dbReference type="Google" id="ProtNLM"/>
    </source>
</evidence>
<dbReference type="PANTHER" id="PTHR33219:SF14">
    <property type="entry name" value="PROTEIN COFACTOR ASSEMBLY OF COMPLEX C SUBUNIT B CCB3, CHLOROPLASTIC-RELATED"/>
    <property type="match status" value="1"/>
</dbReference>
<sequence length="93" mass="10320">MIILTIVNRLFQLYSLALVVYVLMTWFPGALQSRLGVILGRFCEPYLAFFDRFIPTFGGISFSPIVALLALLFVQNGVNLVLTSLLSALGFAF</sequence>
<protein>
    <recommendedName>
        <fullName evidence="5">Cell division membrane protein</fullName>
    </recommendedName>
</protein>
<keyword evidence="2" id="KW-1133">Transmembrane helix</keyword>
<dbReference type="AlphaFoldDB" id="A0A0R1V426"/>
<comment type="caution">
    <text evidence="3">The sequence shown here is derived from an EMBL/GenBank/DDBJ whole genome shotgun (WGS) entry which is preliminary data.</text>
</comment>
<dbReference type="PANTHER" id="PTHR33219">
    <property type="entry name" value="YLMG HOMOLOG PROTEIN 2, CHLOROPLASTIC"/>
    <property type="match status" value="1"/>
</dbReference>
<dbReference type="Proteomes" id="UP000051166">
    <property type="component" value="Unassembled WGS sequence"/>
</dbReference>
<dbReference type="InterPro" id="IPR003425">
    <property type="entry name" value="CCB3/YggT"/>
</dbReference>
<feature type="transmembrane region" description="Helical" evidence="2">
    <location>
        <begin position="53"/>
        <end position="74"/>
    </location>
</feature>
<gene>
    <name evidence="3" type="ORF">FD50_GL002461</name>
</gene>
<dbReference type="GO" id="GO:0016020">
    <property type="term" value="C:membrane"/>
    <property type="evidence" value="ECO:0007669"/>
    <property type="project" value="InterPro"/>
</dbReference>
<reference evidence="3 4" key="1">
    <citation type="journal article" date="2015" name="Genome Announc.">
        <title>Expanding the biotechnology potential of lactobacilli through comparative genomics of 213 strains and associated genera.</title>
        <authorList>
            <person name="Sun Z."/>
            <person name="Harris H.M."/>
            <person name="McCann A."/>
            <person name="Guo C."/>
            <person name="Argimon S."/>
            <person name="Zhang W."/>
            <person name="Yang X."/>
            <person name="Jeffery I.B."/>
            <person name="Cooney J.C."/>
            <person name="Kagawa T.F."/>
            <person name="Liu W."/>
            <person name="Song Y."/>
            <person name="Salvetti E."/>
            <person name="Wrobel A."/>
            <person name="Rasinkangas P."/>
            <person name="Parkhill J."/>
            <person name="Rea M.C."/>
            <person name="O'Sullivan O."/>
            <person name="Ritari J."/>
            <person name="Douillard F.P."/>
            <person name="Paul Ross R."/>
            <person name="Yang R."/>
            <person name="Briner A.E."/>
            <person name="Felis G.E."/>
            <person name="de Vos W.M."/>
            <person name="Barrangou R."/>
            <person name="Klaenhammer T.R."/>
            <person name="Caufield P.W."/>
            <person name="Cui Y."/>
            <person name="Zhang H."/>
            <person name="O'Toole P.W."/>
        </authorList>
    </citation>
    <scope>NUCLEOTIDE SEQUENCE [LARGE SCALE GENOMIC DNA]</scope>
    <source>
        <strain evidence="3 4">DSM 16230</strain>
    </source>
</reference>
<evidence type="ECO:0000313" key="3">
    <source>
        <dbReference type="EMBL" id="KRL99924.1"/>
    </source>
</evidence>
<evidence type="ECO:0000256" key="1">
    <source>
        <dbReference type="ARBA" id="ARBA00010894"/>
    </source>
</evidence>
<comment type="similarity">
    <text evidence="1">Belongs to the YggT family.</text>
</comment>
<dbReference type="Pfam" id="PF02325">
    <property type="entry name" value="CCB3_YggT"/>
    <property type="match status" value="1"/>
</dbReference>
<evidence type="ECO:0000256" key="2">
    <source>
        <dbReference type="SAM" id="Phobius"/>
    </source>
</evidence>